<dbReference type="Proteomes" id="UP000700596">
    <property type="component" value="Unassembled WGS sequence"/>
</dbReference>
<dbReference type="EMBL" id="JAGMWT010000009">
    <property type="protein sequence ID" value="KAH7122655.1"/>
    <property type="molecule type" value="Genomic_DNA"/>
</dbReference>
<protein>
    <submittedName>
        <fullName evidence="2">Alpha/Beta hydrolase protein</fullName>
    </submittedName>
</protein>
<dbReference type="SUPFAM" id="SSF53474">
    <property type="entry name" value="alpha/beta-Hydrolases"/>
    <property type="match status" value="1"/>
</dbReference>
<dbReference type="Pfam" id="PF01738">
    <property type="entry name" value="DLH"/>
    <property type="match status" value="1"/>
</dbReference>
<gene>
    <name evidence="2" type="ORF">B0J11DRAFT_581349</name>
</gene>
<feature type="domain" description="Dienelactone hydrolase" evidence="1">
    <location>
        <begin position="36"/>
        <end position="243"/>
    </location>
</feature>
<name>A0A9P9DL10_9PLEO</name>
<dbReference type="GO" id="GO:0016787">
    <property type="term" value="F:hydrolase activity"/>
    <property type="evidence" value="ECO:0007669"/>
    <property type="project" value="UniProtKB-KW"/>
</dbReference>
<dbReference type="Gene3D" id="3.40.50.1820">
    <property type="entry name" value="alpha/beta hydrolase"/>
    <property type="match status" value="1"/>
</dbReference>
<accession>A0A9P9DL10</accession>
<dbReference type="AlphaFoldDB" id="A0A9P9DL10"/>
<organism evidence="2 3">
    <name type="scientific">Dendryphion nanum</name>
    <dbReference type="NCBI Taxonomy" id="256645"/>
    <lineage>
        <taxon>Eukaryota</taxon>
        <taxon>Fungi</taxon>
        <taxon>Dikarya</taxon>
        <taxon>Ascomycota</taxon>
        <taxon>Pezizomycotina</taxon>
        <taxon>Dothideomycetes</taxon>
        <taxon>Pleosporomycetidae</taxon>
        <taxon>Pleosporales</taxon>
        <taxon>Torulaceae</taxon>
        <taxon>Dendryphion</taxon>
    </lineage>
</organism>
<reference evidence="2" key="1">
    <citation type="journal article" date="2021" name="Nat. Commun.">
        <title>Genetic determinants of endophytism in the Arabidopsis root mycobiome.</title>
        <authorList>
            <person name="Mesny F."/>
            <person name="Miyauchi S."/>
            <person name="Thiergart T."/>
            <person name="Pickel B."/>
            <person name="Atanasova L."/>
            <person name="Karlsson M."/>
            <person name="Huettel B."/>
            <person name="Barry K.W."/>
            <person name="Haridas S."/>
            <person name="Chen C."/>
            <person name="Bauer D."/>
            <person name="Andreopoulos W."/>
            <person name="Pangilinan J."/>
            <person name="LaButti K."/>
            <person name="Riley R."/>
            <person name="Lipzen A."/>
            <person name="Clum A."/>
            <person name="Drula E."/>
            <person name="Henrissat B."/>
            <person name="Kohler A."/>
            <person name="Grigoriev I.V."/>
            <person name="Martin F.M."/>
            <person name="Hacquard S."/>
        </authorList>
    </citation>
    <scope>NUCLEOTIDE SEQUENCE</scope>
    <source>
        <strain evidence="2">MPI-CAGE-CH-0243</strain>
    </source>
</reference>
<sequence>MSECCLVGFKWKGTPVGNETKLGSNDSYIVGESSDIAVLVIADLFGWTFVNTRLLCDAYAKEIGATVYMPDFFGGQVINPAIIRDTSRWAAELDISRFNRENGKEVRWPEIRACAEALRATYKRVGVIGYCYGGWSSFQLGSSAHSPRLVDCISAAHPTWLTKEEIDAIGVPVQIVAPEHDPTFTPELKKYANEVIPTKGVSYDYQYFPGVEHSFATRGNPDDEKERAAGERAKRAQVFWMREWLLTPSI</sequence>
<dbReference type="InterPro" id="IPR029058">
    <property type="entry name" value="AB_hydrolase_fold"/>
</dbReference>
<keyword evidence="3" id="KW-1185">Reference proteome</keyword>
<dbReference type="PANTHER" id="PTHR17630:SF55">
    <property type="entry name" value="DIENELACTONE HYDROLASE FAMILY PROTEIN (AFU_ORTHOLOGUE AFUA_1G01900)"/>
    <property type="match status" value="1"/>
</dbReference>
<evidence type="ECO:0000259" key="1">
    <source>
        <dbReference type="Pfam" id="PF01738"/>
    </source>
</evidence>
<dbReference type="InterPro" id="IPR002925">
    <property type="entry name" value="Dienelactn_hydro"/>
</dbReference>
<evidence type="ECO:0000313" key="2">
    <source>
        <dbReference type="EMBL" id="KAH7122655.1"/>
    </source>
</evidence>
<dbReference type="PANTHER" id="PTHR17630">
    <property type="entry name" value="DIENELACTONE HYDROLASE"/>
    <property type="match status" value="1"/>
</dbReference>
<keyword evidence="2" id="KW-0378">Hydrolase</keyword>
<comment type="caution">
    <text evidence="2">The sequence shown here is derived from an EMBL/GenBank/DDBJ whole genome shotgun (WGS) entry which is preliminary data.</text>
</comment>
<evidence type="ECO:0000313" key="3">
    <source>
        <dbReference type="Proteomes" id="UP000700596"/>
    </source>
</evidence>
<proteinExistence type="predicted"/>
<dbReference type="OrthoDB" id="10019231at2759"/>